<protein>
    <submittedName>
        <fullName evidence="2">Aminoglycoside phosphotransferase family protein</fullName>
        <ecNumber evidence="2">2.7.1.-</ecNumber>
    </submittedName>
</protein>
<dbReference type="InterPro" id="IPR002575">
    <property type="entry name" value="Aminoglycoside_PTrfase"/>
</dbReference>
<evidence type="ECO:0000259" key="1">
    <source>
        <dbReference type="Pfam" id="PF01636"/>
    </source>
</evidence>
<dbReference type="Pfam" id="PF01636">
    <property type="entry name" value="APH"/>
    <property type="match status" value="1"/>
</dbReference>
<proteinExistence type="predicted"/>
<dbReference type="EC" id="2.7.1.-" evidence="2"/>
<dbReference type="GO" id="GO:0016740">
    <property type="term" value="F:transferase activity"/>
    <property type="evidence" value="ECO:0007669"/>
    <property type="project" value="UniProtKB-KW"/>
</dbReference>
<keyword evidence="2" id="KW-0808">Transferase</keyword>
<dbReference type="Proteomes" id="UP001555826">
    <property type="component" value="Unassembled WGS sequence"/>
</dbReference>
<dbReference type="EMBL" id="JBFNQN010000022">
    <property type="protein sequence ID" value="MEW9267725.1"/>
    <property type="molecule type" value="Genomic_DNA"/>
</dbReference>
<name>A0ABV3PDK5_9ACTN</name>
<dbReference type="RefSeq" id="WP_367641182.1">
    <property type="nucleotide sequence ID" value="NZ_JBFNQN010000022.1"/>
</dbReference>
<organism evidence="2 3">
    <name type="scientific">Kineococcus endophyticus</name>
    <dbReference type="NCBI Taxonomy" id="1181883"/>
    <lineage>
        <taxon>Bacteria</taxon>
        <taxon>Bacillati</taxon>
        <taxon>Actinomycetota</taxon>
        <taxon>Actinomycetes</taxon>
        <taxon>Kineosporiales</taxon>
        <taxon>Kineosporiaceae</taxon>
        <taxon>Kineococcus</taxon>
    </lineage>
</organism>
<gene>
    <name evidence="2" type="ORF">AB1207_23530</name>
</gene>
<keyword evidence="3" id="KW-1185">Reference proteome</keyword>
<feature type="domain" description="Aminoglycoside phosphotransferase" evidence="1">
    <location>
        <begin position="59"/>
        <end position="216"/>
    </location>
</feature>
<sequence>MLTAADLARVHDLVRAEPALASFAGSGPRSMPWGSGSVHLIGNWADAGVEVLVKVGASPAQVAWTRELAGSEPSLVPRVFAGGLRLAGADLGWLVLERLPHGLDGGWGGAELTALVDAGVRFQRAARDVRLAAGDLTRDQVRDWIVLARDRGAPGPVDVLLSRLDVDWELLVEICPPEVCHGDLHLANALVRAPAPVRSPAVLVDCEPSRMSWVVEAAYAQVLNSDPARPGWRDLAGLMAGRRRVQGLAVGRDADVQRAASTALAWNALRLWGVLGPVPDPGWRAAAVWEEWTRNYVDAGVSV</sequence>
<evidence type="ECO:0000313" key="3">
    <source>
        <dbReference type="Proteomes" id="UP001555826"/>
    </source>
</evidence>
<evidence type="ECO:0000313" key="2">
    <source>
        <dbReference type="EMBL" id="MEW9267725.1"/>
    </source>
</evidence>
<dbReference type="SUPFAM" id="SSF56112">
    <property type="entry name" value="Protein kinase-like (PK-like)"/>
    <property type="match status" value="1"/>
</dbReference>
<reference evidence="2 3" key="1">
    <citation type="submission" date="2024-07" db="EMBL/GenBank/DDBJ databases">
        <authorList>
            <person name="Thanompreechachai J."/>
            <person name="Duangmal K."/>
        </authorList>
    </citation>
    <scope>NUCLEOTIDE SEQUENCE [LARGE SCALE GENOMIC DNA]</scope>
    <source>
        <strain evidence="2 3">KCTC 19886</strain>
    </source>
</reference>
<accession>A0ABV3PDK5</accession>
<comment type="caution">
    <text evidence="2">The sequence shown here is derived from an EMBL/GenBank/DDBJ whole genome shotgun (WGS) entry which is preliminary data.</text>
</comment>
<dbReference type="InterPro" id="IPR011009">
    <property type="entry name" value="Kinase-like_dom_sf"/>
</dbReference>